<dbReference type="PANTHER" id="PTHR31834">
    <property type="entry name" value="INITIATION-SPECIFIC ALPHA-1,6-MANNOSYLTRANSFERASE"/>
    <property type="match status" value="1"/>
</dbReference>
<feature type="region of interest" description="Disordered" evidence="1">
    <location>
        <begin position="790"/>
        <end position="813"/>
    </location>
</feature>
<reference evidence="2 3" key="1">
    <citation type="submission" date="2016-10" db="EMBL/GenBank/DDBJ databases">
        <authorList>
            <person name="Cai Z."/>
        </authorList>
    </citation>
    <scope>NUCLEOTIDE SEQUENCE [LARGE SCALE GENOMIC DNA]</scope>
</reference>
<accession>A0A383W8E3</accession>
<keyword evidence="3" id="KW-1185">Reference proteome</keyword>
<evidence type="ECO:0008006" key="4">
    <source>
        <dbReference type="Google" id="ProtNLM"/>
    </source>
</evidence>
<dbReference type="InterPro" id="IPR007577">
    <property type="entry name" value="GlycoTrfase_DXD_sugar-bd_CS"/>
</dbReference>
<feature type="compositionally biased region" description="Basic and acidic residues" evidence="1">
    <location>
        <begin position="579"/>
        <end position="591"/>
    </location>
</feature>
<protein>
    <recommendedName>
        <fullName evidence="4">Alpha 1,4-glycosyltransferase domain-containing protein</fullName>
    </recommendedName>
</protein>
<sequence>MSCSGCFESAAGGSLKAAEAVTFPLQGTAIIRQQTSAAAGLMGVRPAAAVASSLLLLLLLALASSHRAAAAAAPSQQQAVRADQPQQQQQLEQQIPQAVGGSIPAAGAAAHIATAADTAITSSGAAATTPGAASTAAAAAPPAPPARPRVRPNVPELIGYNFNNSKDTFELCHDTAQLTRDIPLEELLPIFKLPNDLVQRKHTSLAQLIELLHVTQPDFKVVYEPMLFGEADIVSLLSPGGLPRLVHFTVKDKDKLKPHQVVTMASWAFFNPGHSLMLFDDDDVREFMTSYYPELLPTFDGLGSPVERTDMWRYLVLCRMGGVYADSDVVAARPVADWVQDAGLLVGIENVFTTPEEAKRRDYTRQVQMVQWAIASRKGHPVVCRMGQYIAQHVQEEAAGEFVDPDRDHAILERTGPGIWSSSVHDYIAEYNVRVEDLVAGGRVGDVRVLPQPVFGCASATWNPTEDVLPYVYHMFKGSWKSKQPSKIVSFISTLYAKLHHQKKSALAGERAAALSAAAAAASEAAAFARNQQVKPAVAAGAVQPAAAASSSVQRAPAAAQHHAQARLPVLDEQILEHKRQQQLQQEKELQQKAAAAAAAGGSASAGTASRQQQQQRVPVTLAAATAAAGQQQAGAAAPAVAAADTRKLRSSQMMLVRGIQSPSDAALNSPLIEPELPSSAISSVPALSVLVLVVLLCAVYKQQQGSTSLLLGAWAGRAAGSSKGLSSSMRVSSSGCAGLLSRPSSRLLLSAGGSSANVAAAAGSSSMARPPLPDRQVSIGIEPEVCYASSQQNGHPHRHKRSWGSSSNFQQL</sequence>
<evidence type="ECO:0000313" key="2">
    <source>
        <dbReference type="EMBL" id="SZX73389.1"/>
    </source>
</evidence>
<name>A0A383W8E3_TETOB</name>
<proteinExistence type="predicted"/>
<feature type="compositionally biased region" description="Polar residues" evidence="1">
    <location>
        <begin position="804"/>
        <end position="813"/>
    </location>
</feature>
<gene>
    <name evidence="2" type="ORF">BQ4739_LOCUS13664</name>
</gene>
<dbReference type="PANTHER" id="PTHR31834:SF1">
    <property type="entry name" value="INITIATION-SPECIFIC ALPHA-1,6-MANNOSYLTRANSFERASE"/>
    <property type="match status" value="1"/>
</dbReference>
<feature type="compositionally biased region" description="Low complexity" evidence="1">
    <location>
        <begin position="592"/>
        <end position="615"/>
    </location>
</feature>
<dbReference type="InterPro" id="IPR029044">
    <property type="entry name" value="Nucleotide-diphossugar_trans"/>
</dbReference>
<dbReference type="GO" id="GO:0000009">
    <property type="term" value="F:alpha-1,6-mannosyltransferase activity"/>
    <property type="evidence" value="ECO:0007669"/>
    <property type="project" value="InterPro"/>
</dbReference>
<dbReference type="Pfam" id="PF04488">
    <property type="entry name" value="Gly_transf_sug"/>
    <property type="match status" value="1"/>
</dbReference>
<dbReference type="InterPro" id="IPR039367">
    <property type="entry name" value="Och1-like"/>
</dbReference>
<dbReference type="STRING" id="3088.A0A383W8E3"/>
<dbReference type="GO" id="GO:0000136">
    <property type="term" value="C:mannan polymerase complex"/>
    <property type="evidence" value="ECO:0007669"/>
    <property type="project" value="TreeGrafter"/>
</dbReference>
<dbReference type="EMBL" id="FNXT01001191">
    <property type="protein sequence ID" value="SZX73389.1"/>
    <property type="molecule type" value="Genomic_DNA"/>
</dbReference>
<evidence type="ECO:0000256" key="1">
    <source>
        <dbReference type="SAM" id="MobiDB-lite"/>
    </source>
</evidence>
<organism evidence="2 3">
    <name type="scientific">Tetradesmus obliquus</name>
    <name type="common">Green alga</name>
    <name type="synonym">Acutodesmus obliquus</name>
    <dbReference type="NCBI Taxonomy" id="3088"/>
    <lineage>
        <taxon>Eukaryota</taxon>
        <taxon>Viridiplantae</taxon>
        <taxon>Chlorophyta</taxon>
        <taxon>core chlorophytes</taxon>
        <taxon>Chlorophyceae</taxon>
        <taxon>CS clade</taxon>
        <taxon>Sphaeropleales</taxon>
        <taxon>Scenedesmaceae</taxon>
        <taxon>Tetradesmus</taxon>
    </lineage>
</organism>
<dbReference type="GO" id="GO:0006487">
    <property type="term" value="P:protein N-linked glycosylation"/>
    <property type="evidence" value="ECO:0007669"/>
    <property type="project" value="TreeGrafter"/>
</dbReference>
<evidence type="ECO:0000313" key="3">
    <source>
        <dbReference type="Proteomes" id="UP000256970"/>
    </source>
</evidence>
<dbReference type="AlphaFoldDB" id="A0A383W8E3"/>
<feature type="region of interest" description="Disordered" evidence="1">
    <location>
        <begin position="579"/>
        <end position="615"/>
    </location>
</feature>
<dbReference type="Proteomes" id="UP000256970">
    <property type="component" value="Unassembled WGS sequence"/>
</dbReference>
<dbReference type="SUPFAM" id="SSF53448">
    <property type="entry name" value="Nucleotide-diphospho-sugar transferases"/>
    <property type="match status" value="1"/>
</dbReference>
<dbReference type="Gene3D" id="3.90.550.20">
    <property type="match status" value="1"/>
</dbReference>